<evidence type="ECO:0000313" key="6">
    <source>
        <dbReference type="EMBL" id="ROR95834.1"/>
    </source>
</evidence>
<evidence type="ECO:0000256" key="1">
    <source>
        <dbReference type="ARBA" id="ARBA00023002"/>
    </source>
</evidence>
<dbReference type="EMBL" id="RKHQ01000001">
    <property type="protein sequence ID" value="ROR95834.1"/>
    <property type="molecule type" value="Genomic_DNA"/>
</dbReference>
<dbReference type="GO" id="GO:0033744">
    <property type="term" value="F:L-methionine:thioredoxin-disulfide S-oxidoreductase activity"/>
    <property type="evidence" value="ECO:0007669"/>
    <property type="project" value="RHEA"/>
</dbReference>
<dbReference type="PANTHER" id="PTHR42799:SF2">
    <property type="entry name" value="MITOCHONDRIAL PEPTIDE METHIONINE SULFOXIDE REDUCTASE"/>
    <property type="match status" value="1"/>
</dbReference>
<dbReference type="NCBIfam" id="TIGR00401">
    <property type="entry name" value="msrA"/>
    <property type="match status" value="1"/>
</dbReference>
<protein>
    <recommendedName>
        <fullName evidence="4">Peptide methionine sulfoxide reductase MsrA</fullName>
        <shortName evidence="4">Protein-methionine-S-oxide reductase</shortName>
        <ecNumber evidence="4">1.8.4.11</ecNumber>
    </recommendedName>
    <alternativeName>
        <fullName evidence="4">Peptide-methionine (S)-S-oxide reductase</fullName>
        <shortName evidence="4">Peptide Met(O) reductase</shortName>
    </alternativeName>
</protein>
<dbReference type="GO" id="GO:0034599">
    <property type="term" value="P:cellular response to oxidative stress"/>
    <property type="evidence" value="ECO:0007669"/>
    <property type="project" value="TreeGrafter"/>
</dbReference>
<dbReference type="RefSeq" id="WP_123739869.1">
    <property type="nucleotide sequence ID" value="NZ_CALFQU010000007.1"/>
</dbReference>
<dbReference type="GO" id="GO:0005737">
    <property type="term" value="C:cytoplasm"/>
    <property type="evidence" value="ECO:0007669"/>
    <property type="project" value="TreeGrafter"/>
</dbReference>
<sequence length="212" mass="23886">MFFRTAPHMVTLDDALPGRQEPAFDTAGVHRVLGTPIQGPFPEGTQVLYVAMGCFWGEEKHFWQLPGVVTTAVGYMGGFTPNPTYEETCTGQTGHTETVMIAYDPEQVQLGTLLETFWTQHDPTQVHRQGNDRGTQYRSAIYWTTPEQRDAIEASRERYQERLTQAGYGEIATEIRPASEAGPFWYAEPYHQQYLAWNPTGYCPAHATGVTF</sequence>
<accession>A0A3N2D8Q5</accession>
<keyword evidence="7" id="KW-1185">Reference proteome</keyword>
<dbReference type="AlphaFoldDB" id="A0A3N2D8Q5"/>
<dbReference type="Pfam" id="PF01625">
    <property type="entry name" value="PMSR"/>
    <property type="match status" value="1"/>
</dbReference>
<gene>
    <name evidence="4" type="primary">msrA</name>
    <name evidence="6" type="ORF">EDD28_0396</name>
</gene>
<evidence type="ECO:0000256" key="2">
    <source>
        <dbReference type="ARBA" id="ARBA00047806"/>
    </source>
</evidence>
<evidence type="ECO:0000256" key="4">
    <source>
        <dbReference type="HAMAP-Rule" id="MF_01401"/>
    </source>
</evidence>
<evidence type="ECO:0000256" key="3">
    <source>
        <dbReference type="ARBA" id="ARBA00048782"/>
    </source>
</evidence>
<feature type="domain" description="Peptide methionine sulphoxide reductase MsrA" evidence="5">
    <location>
        <begin position="48"/>
        <end position="203"/>
    </location>
</feature>
<reference evidence="6 7" key="1">
    <citation type="submission" date="2018-11" db="EMBL/GenBank/DDBJ databases">
        <title>Sequencing the genomes of 1000 actinobacteria strains.</title>
        <authorList>
            <person name="Klenk H.-P."/>
        </authorList>
    </citation>
    <scope>NUCLEOTIDE SEQUENCE [LARGE SCALE GENOMIC DNA]</scope>
    <source>
        <strain evidence="6 7">DSM 13521</strain>
    </source>
</reference>
<dbReference type="OrthoDB" id="4174719at2"/>
<evidence type="ECO:0000313" key="7">
    <source>
        <dbReference type="Proteomes" id="UP000275356"/>
    </source>
</evidence>
<dbReference type="EC" id="1.8.4.11" evidence="4"/>
<comment type="catalytic activity">
    <reaction evidence="2 4">
        <text>L-methionyl-[protein] + [thioredoxin]-disulfide + H2O = L-methionyl-(S)-S-oxide-[protein] + [thioredoxin]-dithiol</text>
        <dbReference type="Rhea" id="RHEA:14217"/>
        <dbReference type="Rhea" id="RHEA-COMP:10698"/>
        <dbReference type="Rhea" id="RHEA-COMP:10700"/>
        <dbReference type="Rhea" id="RHEA-COMP:12313"/>
        <dbReference type="Rhea" id="RHEA-COMP:12315"/>
        <dbReference type="ChEBI" id="CHEBI:15377"/>
        <dbReference type="ChEBI" id="CHEBI:16044"/>
        <dbReference type="ChEBI" id="CHEBI:29950"/>
        <dbReference type="ChEBI" id="CHEBI:44120"/>
        <dbReference type="ChEBI" id="CHEBI:50058"/>
        <dbReference type="EC" id="1.8.4.11"/>
    </reaction>
</comment>
<dbReference type="InterPro" id="IPR050162">
    <property type="entry name" value="MsrA_MetSO_reductase"/>
</dbReference>
<dbReference type="InterPro" id="IPR036509">
    <property type="entry name" value="Met_Sox_Rdtase_MsrA_sf"/>
</dbReference>
<dbReference type="InterPro" id="IPR002569">
    <property type="entry name" value="Met_Sox_Rdtase_MsrA_dom"/>
</dbReference>
<comment type="caution">
    <text evidence="6">The sequence shown here is derived from an EMBL/GenBank/DDBJ whole genome shotgun (WGS) entry which is preliminary data.</text>
</comment>
<dbReference type="GO" id="GO:0008113">
    <property type="term" value="F:peptide-methionine (S)-S-oxide reductase activity"/>
    <property type="evidence" value="ECO:0007669"/>
    <property type="project" value="UniProtKB-UniRule"/>
</dbReference>
<dbReference type="HAMAP" id="MF_01401">
    <property type="entry name" value="MsrA"/>
    <property type="match status" value="1"/>
</dbReference>
<proteinExistence type="inferred from homology"/>
<comment type="function">
    <text evidence="4">Has an important function as a repair enzyme for proteins that have been inactivated by oxidation. Catalyzes the reversible oxidation-reduction of methionine sulfoxide in proteins to methionine.</text>
</comment>
<dbReference type="PANTHER" id="PTHR42799">
    <property type="entry name" value="MITOCHONDRIAL PEPTIDE METHIONINE SULFOXIDE REDUCTASE"/>
    <property type="match status" value="1"/>
</dbReference>
<dbReference type="Proteomes" id="UP000275356">
    <property type="component" value="Unassembled WGS sequence"/>
</dbReference>
<feature type="active site" evidence="4">
    <location>
        <position position="54"/>
    </location>
</feature>
<comment type="similarity">
    <text evidence="4">Belongs to the MsrA Met sulfoxide reductase family.</text>
</comment>
<evidence type="ECO:0000259" key="5">
    <source>
        <dbReference type="Pfam" id="PF01625"/>
    </source>
</evidence>
<organism evidence="6 7">
    <name type="scientific">Salana multivorans</name>
    <dbReference type="NCBI Taxonomy" id="120377"/>
    <lineage>
        <taxon>Bacteria</taxon>
        <taxon>Bacillati</taxon>
        <taxon>Actinomycetota</taxon>
        <taxon>Actinomycetes</taxon>
        <taxon>Micrococcales</taxon>
        <taxon>Beutenbergiaceae</taxon>
        <taxon>Salana</taxon>
    </lineage>
</organism>
<keyword evidence="1 4" id="KW-0560">Oxidoreductase</keyword>
<comment type="catalytic activity">
    <reaction evidence="3 4">
        <text>[thioredoxin]-disulfide + L-methionine + H2O = L-methionine (S)-S-oxide + [thioredoxin]-dithiol</text>
        <dbReference type="Rhea" id="RHEA:19993"/>
        <dbReference type="Rhea" id="RHEA-COMP:10698"/>
        <dbReference type="Rhea" id="RHEA-COMP:10700"/>
        <dbReference type="ChEBI" id="CHEBI:15377"/>
        <dbReference type="ChEBI" id="CHEBI:29950"/>
        <dbReference type="ChEBI" id="CHEBI:50058"/>
        <dbReference type="ChEBI" id="CHEBI:57844"/>
        <dbReference type="ChEBI" id="CHEBI:58772"/>
        <dbReference type="EC" id="1.8.4.11"/>
    </reaction>
</comment>
<name>A0A3N2D8Q5_9MICO</name>
<dbReference type="Gene3D" id="3.30.1060.10">
    <property type="entry name" value="Peptide methionine sulphoxide reductase MsrA"/>
    <property type="match status" value="1"/>
</dbReference>
<dbReference type="SUPFAM" id="SSF55068">
    <property type="entry name" value="Peptide methionine sulfoxide reductase"/>
    <property type="match status" value="1"/>
</dbReference>